<evidence type="ECO:0000313" key="2">
    <source>
        <dbReference type="EMBL" id="NKQ59415.1"/>
    </source>
</evidence>
<gene>
    <name evidence="2" type="ORF">HFP15_41940</name>
</gene>
<feature type="non-terminal residue" evidence="2">
    <location>
        <position position="58"/>
    </location>
</feature>
<reference evidence="2 3" key="1">
    <citation type="submission" date="2020-04" db="EMBL/GenBank/DDBJ databases">
        <title>Novel species.</title>
        <authorList>
            <person name="Teo W.F.A."/>
            <person name="Lipun K."/>
            <person name="Srisuk N."/>
            <person name="Duangmal K."/>
        </authorList>
    </citation>
    <scope>NUCLEOTIDE SEQUENCE [LARGE SCALE GENOMIC DNA]</scope>
    <source>
        <strain evidence="2 3">K13G38</strain>
    </source>
</reference>
<keyword evidence="1" id="KW-0472">Membrane</keyword>
<name>A0ABX1JHY9_9PSEU</name>
<proteinExistence type="predicted"/>
<keyword evidence="1" id="KW-1133">Transmembrane helix</keyword>
<protein>
    <submittedName>
        <fullName evidence="2">Uncharacterized protein</fullName>
    </submittedName>
</protein>
<dbReference type="Proteomes" id="UP000715441">
    <property type="component" value="Unassembled WGS sequence"/>
</dbReference>
<evidence type="ECO:0000256" key="1">
    <source>
        <dbReference type="SAM" id="Phobius"/>
    </source>
</evidence>
<accession>A0ABX1JHY9</accession>
<organism evidence="2 3">
    <name type="scientific">Amycolatopsis acididurans</name>
    <dbReference type="NCBI Taxonomy" id="2724524"/>
    <lineage>
        <taxon>Bacteria</taxon>
        <taxon>Bacillati</taxon>
        <taxon>Actinomycetota</taxon>
        <taxon>Actinomycetes</taxon>
        <taxon>Pseudonocardiales</taxon>
        <taxon>Pseudonocardiaceae</taxon>
        <taxon>Amycolatopsis</taxon>
    </lineage>
</organism>
<keyword evidence="1" id="KW-0812">Transmembrane</keyword>
<keyword evidence="3" id="KW-1185">Reference proteome</keyword>
<dbReference type="EMBL" id="JAAXLS010000100">
    <property type="protein sequence ID" value="NKQ59415.1"/>
    <property type="molecule type" value="Genomic_DNA"/>
</dbReference>
<evidence type="ECO:0000313" key="3">
    <source>
        <dbReference type="Proteomes" id="UP000715441"/>
    </source>
</evidence>
<feature type="transmembrane region" description="Helical" evidence="1">
    <location>
        <begin position="20"/>
        <end position="36"/>
    </location>
</feature>
<sequence length="58" mass="6506">MSTLLYRVGRFAFGRPWRVLGAWLLLLAVIAVALVVQPVRLTNEIRIDGTPAQETIDQ</sequence>
<comment type="caution">
    <text evidence="2">The sequence shown here is derived from an EMBL/GenBank/DDBJ whole genome shotgun (WGS) entry which is preliminary data.</text>
</comment>